<dbReference type="EMBL" id="KQ459605">
    <property type="protein sequence ID" value="KPI91902.1"/>
    <property type="molecule type" value="Genomic_DNA"/>
</dbReference>
<keyword evidence="8" id="KW-1185">Reference proteome</keyword>
<dbReference type="GO" id="GO:0008270">
    <property type="term" value="F:zinc ion binding"/>
    <property type="evidence" value="ECO:0007669"/>
    <property type="project" value="UniProtKB-KW"/>
</dbReference>
<evidence type="ECO:0000256" key="2">
    <source>
        <dbReference type="ARBA" id="ARBA00022771"/>
    </source>
</evidence>
<dbReference type="RefSeq" id="XP_013179591.1">
    <property type="nucleotide sequence ID" value="XM_013324137.1"/>
</dbReference>
<protein>
    <submittedName>
        <fullName evidence="7 9 10">RING finger and SPRY domain-containing protein 1</fullName>
    </submittedName>
</protein>
<dbReference type="SUPFAM" id="SSF57850">
    <property type="entry name" value="RING/U-box"/>
    <property type="match status" value="1"/>
</dbReference>
<evidence type="ECO:0000256" key="3">
    <source>
        <dbReference type="ARBA" id="ARBA00022833"/>
    </source>
</evidence>
<dbReference type="PANTHER" id="PTHR13363:SF6">
    <property type="entry name" value="RING FINGER AND SPRY DOMAIN-CONTAINING PROTEIN 1"/>
    <property type="match status" value="1"/>
</dbReference>
<dbReference type="InterPro" id="IPR045129">
    <property type="entry name" value="RNF123/RKP/RSPRY1"/>
</dbReference>
<dbReference type="STRING" id="66420.A0A194PF45"/>
<organism evidence="7 8">
    <name type="scientific">Papilio xuthus</name>
    <name type="common">Asian swallowtail butterfly</name>
    <dbReference type="NCBI Taxonomy" id="66420"/>
    <lineage>
        <taxon>Eukaryota</taxon>
        <taxon>Metazoa</taxon>
        <taxon>Ecdysozoa</taxon>
        <taxon>Arthropoda</taxon>
        <taxon>Hexapoda</taxon>
        <taxon>Insecta</taxon>
        <taxon>Pterygota</taxon>
        <taxon>Neoptera</taxon>
        <taxon>Endopterygota</taxon>
        <taxon>Lepidoptera</taxon>
        <taxon>Glossata</taxon>
        <taxon>Ditrysia</taxon>
        <taxon>Papilionoidea</taxon>
        <taxon>Papilionidae</taxon>
        <taxon>Papilioninae</taxon>
        <taxon>Papilio</taxon>
    </lineage>
</organism>
<dbReference type="GO" id="GO:0051603">
    <property type="term" value="P:proteolysis involved in protein catabolic process"/>
    <property type="evidence" value="ECO:0007669"/>
    <property type="project" value="TreeGrafter"/>
</dbReference>
<dbReference type="InterPro" id="IPR013320">
    <property type="entry name" value="ConA-like_dom_sf"/>
</dbReference>
<dbReference type="InterPro" id="IPR013083">
    <property type="entry name" value="Znf_RING/FYVE/PHD"/>
</dbReference>
<evidence type="ECO:0000313" key="10">
    <source>
        <dbReference type="RefSeq" id="XP_013179591.1"/>
    </source>
</evidence>
<dbReference type="SMART" id="SM00184">
    <property type="entry name" value="RING"/>
    <property type="match status" value="1"/>
</dbReference>
<dbReference type="InterPro" id="IPR043136">
    <property type="entry name" value="B30.2/SPRY_sf"/>
</dbReference>
<feature type="domain" description="RING-type" evidence="5">
    <location>
        <begin position="448"/>
        <end position="483"/>
    </location>
</feature>
<dbReference type="Proteomes" id="UP000053268">
    <property type="component" value="Unassembled WGS sequence"/>
</dbReference>
<evidence type="ECO:0000256" key="1">
    <source>
        <dbReference type="ARBA" id="ARBA00022723"/>
    </source>
</evidence>
<dbReference type="OrthoDB" id="10017393at2759"/>
<proteinExistence type="predicted"/>
<evidence type="ECO:0000313" key="7">
    <source>
        <dbReference type="EMBL" id="KPI91902.1"/>
    </source>
</evidence>
<dbReference type="GO" id="GO:0005737">
    <property type="term" value="C:cytoplasm"/>
    <property type="evidence" value="ECO:0007669"/>
    <property type="project" value="TreeGrafter"/>
</dbReference>
<evidence type="ECO:0000313" key="8">
    <source>
        <dbReference type="Proteomes" id="UP000053268"/>
    </source>
</evidence>
<dbReference type="AlphaFoldDB" id="A0A194PF45"/>
<gene>
    <name evidence="9 10" type="primary">LOC106126454</name>
    <name evidence="7" type="ORF">RR46_08328</name>
</gene>
<name>A0A194PF45_PAPXU</name>
<evidence type="ECO:0000256" key="4">
    <source>
        <dbReference type="PROSITE-ProRule" id="PRU00175"/>
    </source>
</evidence>
<evidence type="ECO:0000313" key="9">
    <source>
        <dbReference type="RefSeq" id="XP_013179589.1"/>
    </source>
</evidence>
<accession>A0A194PF45</accession>
<keyword evidence="1" id="KW-0479">Metal-binding</keyword>
<feature type="domain" description="B30.2/SPRY" evidence="6">
    <location>
        <begin position="216"/>
        <end position="402"/>
    </location>
</feature>
<dbReference type="GeneID" id="106126454"/>
<dbReference type="Pfam" id="PF00622">
    <property type="entry name" value="SPRY"/>
    <property type="match status" value="1"/>
</dbReference>
<dbReference type="InterPro" id="IPR003877">
    <property type="entry name" value="SPRY_dom"/>
</dbReference>
<dbReference type="RefSeq" id="XP_013179589.1">
    <property type="nucleotide sequence ID" value="XM_013324135.1"/>
</dbReference>
<dbReference type="PROSITE" id="PS50188">
    <property type="entry name" value="B302_SPRY"/>
    <property type="match status" value="1"/>
</dbReference>
<dbReference type="Gene3D" id="2.60.120.920">
    <property type="match status" value="1"/>
</dbReference>
<dbReference type="InterPro" id="IPR001841">
    <property type="entry name" value="Znf_RING"/>
</dbReference>
<dbReference type="SMART" id="SM00449">
    <property type="entry name" value="SPRY"/>
    <property type="match status" value="1"/>
</dbReference>
<evidence type="ECO:0000259" key="6">
    <source>
        <dbReference type="PROSITE" id="PS50188"/>
    </source>
</evidence>
<dbReference type="KEGG" id="pxu:106126454"/>
<reference evidence="9 10" key="2">
    <citation type="submission" date="2025-04" db="UniProtKB">
        <authorList>
            <consortium name="RefSeq"/>
        </authorList>
    </citation>
    <scope>IDENTIFICATION</scope>
</reference>
<reference evidence="7 8" key="1">
    <citation type="journal article" date="2015" name="Nat. Commun.">
        <title>Outbred genome sequencing and CRISPR/Cas9 gene editing in butterflies.</title>
        <authorList>
            <person name="Li X."/>
            <person name="Fan D."/>
            <person name="Zhang W."/>
            <person name="Liu G."/>
            <person name="Zhang L."/>
            <person name="Zhao L."/>
            <person name="Fang X."/>
            <person name="Chen L."/>
            <person name="Dong Y."/>
            <person name="Chen Y."/>
            <person name="Ding Y."/>
            <person name="Zhao R."/>
            <person name="Feng M."/>
            <person name="Zhu Y."/>
            <person name="Feng Y."/>
            <person name="Jiang X."/>
            <person name="Zhu D."/>
            <person name="Xiang H."/>
            <person name="Feng X."/>
            <person name="Li S."/>
            <person name="Wang J."/>
            <person name="Zhang G."/>
            <person name="Kronforst M.R."/>
            <person name="Wang W."/>
        </authorList>
    </citation>
    <scope>NUCLEOTIDE SEQUENCE [LARGE SCALE GENOMIC DNA]</scope>
    <source>
        <strain evidence="7">Ya'a_city_454_Px</strain>
        <tissue evidence="7">Whole body</tissue>
    </source>
</reference>
<keyword evidence="2 4" id="KW-0863">Zinc-finger</keyword>
<dbReference type="Proteomes" id="UP000694872">
    <property type="component" value="Unplaced"/>
</dbReference>
<dbReference type="Gene3D" id="3.30.40.10">
    <property type="entry name" value="Zinc/RING finger domain, C3HC4 (zinc finger)"/>
    <property type="match status" value="1"/>
</dbReference>
<dbReference type="PANTHER" id="PTHR13363">
    <property type="entry name" value="RING FINGER AND SRY DOMAIN-CONTAINING"/>
    <property type="match status" value="1"/>
</dbReference>
<dbReference type="SUPFAM" id="SSF49899">
    <property type="entry name" value="Concanavalin A-like lectins/glucanases"/>
    <property type="match status" value="1"/>
</dbReference>
<dbReference type="GO" id="GO:0004842">
    <property type="term" value="F:ubiquitin-protein transferase activity"/>
    <property type="evidence" value="ECO:0007669"/>
    <property type="project" value="InterPro"/>
</dbReference>
<evidence type="ECO:0000259" key="5">
    <source>
        <dbReference type="PROSITE" id="PS50089"/>
    </source>
</evidence>
<sequence>MDDEEYLELFQTDIVEGIVDLLIVQSDVSDFSIEPSGNPLVMAALTTMTQSEENWLHVVGWSIRKVPKFALNVIRDVIRDMPCPTVDTVHRLLGDLLKLSPRRATNPSDNRQAERNICVVLTCLANKLAGRASTQIFTRNVCDYLFEFFLMRRKSRQLLMALLTLEKFAVVHETKTIIVKKFSQLERNPLFDLLEYDKSEENYPRQIGFCARWALDNVFPVTRRQPSYLTVDMSRINVIFNQNTQKFMKISPDGLELRCDTEDFGSLRATCGVTHGTYYFEVLLITGGPMRIGLVTSLSPMTDTYAIGKDDTSFGYDGSTRCLWNKGVSRDLFGIHTWQPGYVIGFLVNTVKKRIYFVQNKSTVIVSLPEFFSNPQGNKKYYPAVTMAPYVQCRFNFGSEPFCYRSPERGPYSTFNEVGSLTPEEKMVKPRNEFQSENSVYNEDANACEICYDNNANSKLLPCGHDTFCRECTSKCKACPICRDAITERV</sequence>
<keyword evidence="3" id="KW-0862">Zinc</keyword>
<dbReference type="PROSITE" id="PS50089">
    <property type="entry name" value="ZF_RING_2"/>
    <property type="match status" value="1"/>
</dbReference>
<dbReference type="InterPro" id="IPR001870">
    <property type="entry name" value="B30.2/SPRY"/>
</dbReference>
<dbReference type="Pfam" id="PF13920">
    <property type="entry name" value="zf-C3HC4_3"/>
    <property type="match status" value="1"/>
</dbReference>